<name>A0A1G9HBT9_9MICO</name>
<dbReference type="Gene3D" id="2.40.50.100">
    <property type="match status" value="1"/>
</dbReference>
<dbReference type="InterPro" id="IPR027417">
    <property type="entry name" value="P-loop_NTPase"/>
</dbReference>
<dbReference type="InterPro" id="IPR013611">
    <property type="entry name" value="Transp-assoc_OB_typ2"/>
</dbReference>
<sequence length="386" mass="40400">MTILSLTSVVVGYDAEPVLRGVSLDVPEGSLVAIVGPSGCGKTTLLRTIAGLVRARSGEIRLGRRMVATHGIHLAPEKRRIGWVPQDAALFPHLTVAENVAFGLGTGKKAAIGGVRGAARKQARSERVRHLLALVDLTALADRLPAQLSGGQSQRVALARALAGVPDVVLLDEPFGALDPLLRGDLRDEVRALLRVEGMTGILVTHDQAEALSVADYVAVMRLGEILQFGRPDEVYRRPATPWVASFVGEAVFLPGVWTPDAPEGTGGTGGTGGTARPPRTGTVHCALGRLPAEWVAGPPQAGDDVTVLVRPEEVEIAPATDEPGRTATVTGVSYTGHDAMLDLLLDGGLRIRSRVTAADLQPAGARVSVRVRGRVLAYPGSPALP</sequence>
<evidence type="ECO:0000256" key="3">
    <source>
        <dbReference type="ARBA" id="ARBA00022840"/>
    </source>
</evidence>
<dbReference type="Pfam" id="PF08402">
    <property type="entry name" value="TOBE_2"/>
    <property type="match status" value="1"/>
</dbReference>
<dbReference type="InterPro" id="IPR003439">
    <property type="entry name" value="ABC_transporter-like_ATP-bd"/>
</dbReference>
<dbReference type="EMBL" id="FNFU01000029">
    <property type="protein sequence ID" value="SDL10379.1"/>
    <property type="molecule type" value="Genomic_DNA"/>
</dbReference>
<evidence type="ECO:0000256" key="2">
    <source>
        <dbReference type="ARBA" id="ARBA00022741"/>
    </source>
</evidence>
<evidence type="ECO:0000256" key="4">
    <source>
        <dbReference type="ARBA" id="ARBA00066388"/>
    </source>
</evidence>
<dbReference type="GO" id="GO:0043190">
    <property type="term" value="C:ATP-binding cassette (ABC) transporter complex"/>
    <property type="evidence" value="ECO:0007669"/>
    <property type="project" value="InterPro"/>
</dbReference>
<dbReference type="Proteomes" id="UP000198701">
    <property type="component" value="Unassembled WGS sequence"/>
</dbReference>
<evidence type="ECO:0000313" key="8">
    <source>
        <dbReference type="Proteomes" id="UP000198701"/>
    </source>
</evidence>
<feature type="region of interest" description="Disordered" evidence="5">
    <location>
        <begin position="260"/>
        <end position="279"/>
    </location>
</feature>
<dbReference type="PANTHER" id="PTHR42781">
    <property type="entry name" value="SPERMIDINE/PUTRESCINE IMPORT ATP-BINDING PROTEIN POTA"/>
    <property type="match status" value="1"/>
</dbReference>
<keyword evidence="1" id="KW-0813">Transport</keyword>
<dbReference type="AlphaFoldDB" id="A0A1G9HBT9"/>
<dbReference type="InterPro" id="IPR003593">
    <property type="entry name" value="AAA+_ATPase"/>
</dbReference>
<dbReference type="EC" id="7.6.2.9" evidence="4"/>
<dbReference type="SUPFAM" id="SSF50331">
    <property type="entry name" value="MOP-like"/>
    <property type="match status" value="1"/>
</dbReference>
<dbReference type="FunFam" id="3.40.50.300:FF:000425">
    <property type="entry name" value="Probable ABC transporter, ATP-binding subunit"/>
    <property type="match status" value="1"/>
</dbReference>
<keyword evidence="8" id="KW-1185">Reference proteome</keyword>
<gene>
    <name evidence="7" type="ORF">SAMN05216282_12911</name>
</gene>
<dbReference type="GO" id="GO:0015418">
    <property type="term" value="F:ABC-type quaternary ammonium compound transporting activity"/>
    <property type="evidence" value="ECO:0007669"/>
    <property type="project" value="UniProtKB-EC"/>
</dbReference>
<dbReference type="RefSeq" id="WP_092325166.1">
    <property type="nucleotide sequence ID" value="NZ_FNFU01000029.1"/>
</dbReference>
<evidence type="ECO:0000256" key="5">
    <source>
        <dbReference type="SAM" id="MobiDB-lite"/>
    </source>
</evidence>
<dbReference type="InterPro" id="IPR008995">
    <property type="entry name" value="Mo/tungstate-bd_C_term_dom"/>
</dbReference>
<dbReference type="GO" id="GO:0016887">
    <property type="term" value="F:ATP hydrolysis activity"/>
    <property type="evidence" value="ECO:0007669"/>
    <property type="project" value="InterPro"/>
</dbReference>
<accession>A0A1G9HBT9</accession>
<dbReference type="GO" id="GO:0005524">
    <property type="term" value="F:ATP binding"/>
    <property type="evidence" value="ECO:0007669"/>
    <property type="project" value="UniProtKB-KW"/>
</dbReference>
<dbReference type="STRING" id="386301.SAMN05216282_12911"/>
<proteinExistence type="predicted"/>
<feature type="domain" description="ABC transporter" evidence="6">
    <location>
        <begin position="4"/>
        <end position="248"/>
    </location>
</feature>
<dbReference type="OrthoDB" id="9802264at2"/>
<evidence type="ECO:0000259" key="6">
    <source>
        <dbReference type="PROSITE" id="PS50893"/>
    </source>
</evidence>
<evidence type="ECO:0000256" key="1">
    <source>
        <dbReference type="ARBA" id="ARBA00022448"/>
    </source>
</evidence>
<keyword evidence="2" id="KW-0547">Nucleotide-binding</keyword>
<protein>
    <recommendedName>
        <fullName evidence="4">ABC-type quaternary amine transporter</fullName>
        <ecNumber evidence="4">7.6.2.9</ecNumber>
    </recommendedName>
</protein>
<dbReference type="InterPro" id="IPR017871">
    <property type="entry name" value="ABC_transporter-like_CS"/>
</dbReference>
<dbReference type="Pfam" id="PF00005">
    <property type="entry name" value="ABC_tran"/>
    <property type="match status" value="1"/>
</dbReference>
<dbReference type="Gene3D" id="3.40.50.300">
    <property type="entry name" value="P-loop containing nucleotide triphosphate hydrolases"/>
    <property type="match status" value="1"/>
</dbReference>
<dbReference type="InterPro" id="IPR050093">
    <property type="entry name" value="ABC_SmlMolc_Importer"/>
</dbReference>
<evidence type="ECO:0000313" key="7">
    <source>
        <dbReference type="EMBL" id="SDL10379.1"/>
    </source>
</evidence>
<dbReference type="SUPFAM" id="SSF52540">
    <property type="entry name" value="P-loop containing nucleoside triphosphate hydrolases"/>
    <property type="match status" value="1"/>
</dbReference>
<feature type="compositionally biased region" description="Gly residues" evidence="5">
    <location>
        <begin position="265"/>
        <end position="274"/>
    </location>
</feature>
<dbReference type="PROSITE" id="PS00211">
    <property type="entry name" value="ABC_TRANSPORTER_1"/>
    <property type="match status" value="1"/>
</dbReference>
<dbReference type="SMART" id="SM00382">
    <property type="entry name" value="AAA"/>
    <property type="match status" value="1"/>
</dbReference>
<organism evidence="7 8">
    <name type="scientific">Cryobacterium psychrotolerans</name>
    <dbReference type="NCBI Taxonomy" id="386301"/>
    <lineage>
        <taxon>Bacteria</taxon>
        <taxon>Bacillati</taxon>
        <taxon>Actinomycetota</taxon>
        <taxon>Actinomycetes</taxon>
        <taxon>Micrococcales</taxon>
        <taxon>Microbacteriaceae</taxon>
        <taxon>Cryobacterium</taxon>
    </lineage>
</organism>
<keyword evidence="3 7" id="KW-0067">ATP-binding</keyword>
<dbReference type="PROSITE" id="PS50893">
    <property type="entry name" value="ABC_TRANSPORTER_2"/>
    <property type="match status" value="1"/>
</dbReference>
<reference evidence="7 8" key="1">
    <citation type="submission" date="2016-10" db="EMBL/GenBank/DDBJ databases">
        <authorList>
            <person name="de Groot N.N."/>
        </authorList>
    </citation>
    <scope>NUCLEOTIDE SEQUENCE [LARGE SCALE GENOMIC DNA]</scope>
    <source>
        <strain evidence="7 8">CGMCC 1.5382</strain>
    </source>
</reference>
<dbReference type="PANTHER" id="PTHR42781:SF4">
    <property type="entry name" value="SPERMIDINE_PUTRESCINE IMPORT ATP-BINDING PROTEIN POTA"/>
    <property type="match status" value="1"/>
</dbReference>